<proteinExistence type="predicted"/>
<comment type="caution">
    <text evidence="1">The sequence shown here is derived from an EMBL/GenBank/DDBJ whole genome shotgun (WGS) entry which is preliminary data.</text>
</comment>
<evidence type="ECO:0000313" key="2">
    <source>
        <dbReference type="Proteomes" id="UP000324091"/>
    </source>
</evidence>
<dbReference type="AlphaFoldDB" id="A0A5C6N220"/>
<evidence type="ECO:0000313" key="1">
    <source>
        <dbReference type="EMBL" id="TWW61532.1"/>
    </source>
</evidence>
<sequence length="197" mass="20488">MASMVVTVPVESGPFALEMDVTPSSTTSAVSNLSLALGPAEVGWGHNQLLVPRAELDLKTSSPLFPAQGEIGRCGACRGALLPAEVPSCLQRCPSACSGALVPAEVPSCLQRCPRACSGALVLAEVPSCLQWSPCISSPQHTTLDVPACINRPRPQRQAGDVQSGPTVNVFAVPPPLPSRRVIYGTCRAVRGRPGQV</sequence>
<name>A0A5C6N220_9TELE</name>
<gene>
    <name evidence="1" type="ORF">D4764_04G0001790</name>
</gene>
<dbReference type="EMBL" id="RHFK02000017">
    <property type="protein sequence ID" value="TWW61532.1"/>
    <property type="molecule type" value="Genomic_DNA"/>
</dbReference>
<reference evidence="1 2" key="1">
    <citation type="submission" date="2019-04" db="EMBL/GenBank/DDBJ databases">
        <title>Chromosome genome assembly for Takifugu flavidus.</title>
        <authorList>
            <person name="Xiao S."/>
        </authorList>
    </citation>
    <scope>NUCLEOTIDE SEQUENCE [LARGE SCALE GENOMIC DNA]</scope>
    <source>
        <strain evidence="1">HTHZ2018</strain>
        <tissue evidence="1">Muscle</tissue>
    </source>
</reference>
<accession>A0A5C6N220</accession>
<keyword evidence="2" id="KW-1185">Reference proteome</keyword>
<protein>
    <submittedName>
        <fullName evidence="1">Uncharacterized protein</fullName>
    </submittedName>
</protein>
<dbReference type="Proteomes" id="UP000324091">
    <property type="component" value="Chromosome 4"/>
</dbReference>
<organism evidence="1 2">
    <name type="scientific">Takifugu flavidus</name>
    <name type="common">sansaifugu</name>
    <dbReference type="NCBI Taxonomy" id="433684"/>
    <lineage>
        <taxon>Eukaryota</taxon>
        <taxon>Metazoa</taxon>
        <taxon>Chordata</taxon>
        <taxon>Craniata</taxon>
        <taxon>Vertebrata</taxon>
        <taxon>Euteleostomi</taxon>
        <taxon>Actinopterygii</taxon>
        <taxon>Neopterygii</taxon>
        <taxon>Teleostei</taxon>
        <taxon>Neoteleostei</taxon>
        <taxon>Acanthomorphata</taxon>
        <taxon>Eupercaria</taxon>
        <taxon>Tetraodontiformes</taxon>
        <taxon>Tetradontoidea</taxon>
        <taxon>Tetraodontidae</taxon>
        <taxon>Takifugu</taxon>
    </lineage>
</organism>